<dbReference type="Proteomes" id="UP000775213">
    <property type="component" value="Unassembled WGS sequence"/>
</dbReference>
<dbReference type="EC" id="2.3.1.-" evidence="10"/>
<dbReference type="EMBL" id="JAGFBR010000018">
    <property type="protein sequence ID" value="KAH0450005.1"/>
    <property type="molecule type" value="Genomic_DNA"/>
</dbReference>
<feature type="transmembrane region" description="Helical" evidence="11">
    <location>
        <begin position="75"/>
        <end position="96"/>
    </location>
</feature>
<accession>A0AAV7G2P3</accession>
<keyword evidence="8 10" id="KW-0012">Acyltransferase</keyword>
<dbReference type="AlphaFoldDB" id="A0AAV7G2P3"/>
<evidence type="ECO:0000256" key="9">
    <source>
        <dbReference type="ARBA" id="ARBA00047375"/>
    </source>
</evidence>
<feature type="domain" description="Beta-ketoacyl-[acyl-carrier-protein] synthase III C-terminal" evidence="13">
    <location>
        <begin position="400"/>
        <end position="480"/>
    </location>
</feature>
<evidence type="ECO:0000256" key="7">
    <source>
        <dbReference type="ARBA" id="ARBA00023136"/>
    </source>
</evidence>
<keyword evidence="7 11" id="KW-0472">Membrane</keyword>
<evidence type="ECO:0000256" key="8">
    <source>
        <dbReference type="ARBA" id="ARBA00023315"/>
    </source>
</evidence>
<protein>
    <recommendedName>
        <fullName evidence="10">3-ketoacyl-CoA synthase</fullName>
        <ecNumber evidence="10">2.3.1.-</ecNumber>
    </recommendedName>
</protein>
<evidence type="ECO:0000256" key="5">
    <source>
        <dbReference type="ARBA" id="ARBA00022692"/>
    </source>
</evidence>
<dbReference type="Pfam" id="PF08541">
    <property type="entry name" value="ACP_syn_III_C"/>
    <property type="match status" value="1"/>
</dbReference>
<evidence type="ECO:0000313" key="14">
    <source>
        <dbReference type="EMBL" id="KAH0450005.1"/>
    </source>
</evidence>
<keyword evidence="4 10" id="KW-0808">Transferase</keyword>
<dbReference type="InterPro" id="IPR012392">
    <property type="entry name" value="3-ktacl-CoA_syn"/>
</dbReference>
<reference evidence="14 15" key="1">
    <citation type="journal article" date="2021" name="Hortic Res">
        <title>Chromosome-scale assembly of the Dendrobium chrysotoxum genome enhances the understanding of orchid evolution.</title>
        <authorList>
            <person name="Zhang Y."/>
            <person name="Zhang G.Q."/>
            <person name="Zhang D."/>
            <person name="Liu X.D."/>
            <person name="Xu X.Y."/>
            <person name="Sun W.H."/>
            <person name="Yu X."/>
            <person name="Zhu X."/>
            <person name="Wang Z.W."/>
            <person name="Zhao X."/>
            <person name="Zhong W.Y."/>
            <person name="Chen H."/>
            <person name="Yin W.L."/>
            <person name="Huang T."/>
            <person name="Niu S.C."/>
            <person name="Liu Z.J."/>
        </authorList>
    </citation>
    <scope>NUCLEOTIDE SEQUENCE [LARGE SCALE GENOMIC DNA]</scope>
    <source>
        <strain evidence="14">Lindl</strain>
    </source>
</reference>
<dbReference type="InterPro" id="IPR016039">
    <property type="entry name" value="Thiolase-like"/>
</dbReference>
<dbReference type="CDD" id="cd00831">
    <property type="entry name" value="CHS_like"/>
    <property type="match status" value="1"/>
</dbReference>
<sequence length="512" mass="57781">MAEAKPNAAALPKSPSRRLPDFKQSVKLKYVKLGYHYLITHGMYLFVTPLLFIIAAQVSTISLQDLYDLWDHLRFNFISVVLCSTLLVFLSTLYFLSRPSPVYLVNFACYKPEDACHCSRQTFMDRSRLRGSFTEENLEFQRKILERSGLGESTYLPKAVTNVPPNPSMAEARKEAEAVMFGALDELFAKTNLKPKDVGILIVNCSLFNPTPSLSAMIVNHYKLRGNIQSYNLGGMGCSAGLISIDLAKQLLQTHPNSYALVVSMENITLNWYFGNNRSMLVSNCLFRMGGAAILLSNKRSDRSRSKYQLLHTVRTHKGADDKCYTCVTQKEDDDGEIGVSLSKDLMAVAGDALKTNITTLGPLVLPMSEQLLFFATLVGRKLLKMKIKPYIPDFKLAFEHFCIHAGGRAVLDELEKNLQLSEWHMEPSRMTLYRFGNTSSSSLWYELAYTEAKGRIRRRDRIWQIAFGSGFKCNSAVWKALKTVKPEKEKSPWMDEIENFPVAVPRVAAIN</sequence>
<feature type="domain" description="FAE" evidence="12">
    <location>
        <begin position="95"/>
        <end position="383"/>
    </location>
</feature>
<evidence type="ECO:0000259" key="13">
    <source>
        <dbReference type="Pfam" id="PF08541"/>
    </source>
</evidence>
<dbReference type="PANTHER" id="PTHR31561">
    <property type="entry name" value="3-KETOACYL-COA SYNTHASE"/>
    <property type="match status" value="1"/>
</dbReference>
<name>A0AAV7G2P3_DENCH</name>
<dbReference type="Pfam" id="PF08392">
    <property type="entry name" value="FAE1_CUT1_RppA"/>
    <property type="match status" value="1"/>
</dbReference>
<evidence type="ECO:0000256" key="10">
    <source>
        <dbReference type="PIRNR" id="PIRNR036417"/>
    </source>
</evidence>
<evidence type="ECO:0000256" key="3">
    <source>
        <dbReference type="ARBA" id="ARBA00005531"/>
    </source>
</evidence>
<gene>
    <name evidence="14" type="ORF">IEQ34_020697</name>
</gene>
<keyword evidence="6 11" id="KW-1133">Transmembrane helix</keyword>
<comment type="pathway">
    <text evidence="2 10">Lipid metabolism; fatty acid biosynthesis.</text>
</comment>
<dbReference type="FunFam" id="3.40.47.10:FF:000028">
    <property type="entry name" value="3-ketoacyl-CoA synthase"/>
    <property type="match status" value="1"/>
</dbReference>
<keyword evidence="5 11" id="KW-0812">Transmembrane</keyword>
<dbReference type="SUPFAM" id="SSF53901">
    <property type="entry name" value="Thiolase-like"/>
    <property type="match status" value="2"/>
</dbReference>
<feature type="transmembrane region" description="Helical" evidence="11">
    <location>
        <begin position="43"/>
        <end position="63"/>
    </location>
</feature>
<evidence type="ECO:0000256" key="1">
    <source>
        <dbReference type="ARBA" id="ARBA00004370"/>
    </source>
</evidence>
<evidence type="ECO:0000256" key="4">
    <source>
        <dbReference type="ARBA" id="ARBA00022679"/>
    </source>
</evidence>
<keyword evidence="15" id="KW-1185">Reference proteome</keyword>
<evidence type="ECO:0000256" key="6">
    <source>
        <dbReference type="ARBA" id="ARBA00022989"/>
    </source>
</evidence>
<dbReference type="PIRSF" id="PIRSF036417">
    <property type="entry name" value="3-ktacl-CoA_syn"/>
    <property type="match status" value="1"/>
</dbReference>
<dbReference type="InterPro" id="IPR013747">
    <property type="entry name" value="ACP_syn_III_C"/>
</dbReference>
<comment type="subcellular location">
    <subcellularLocation>
        <location evidence="1">Membrane</location>
    </subcellularLocation>
</comment>
<dbReference type="GO" id="GO:0009922">
    <property type="term" value="F:fatty acid elongase activity"/>
    <property type="evidence" value="ECO:0007669"/>
    <property type="project" value="UniProtKB-EC"/>
</dbReference>
<comment type="caution">
    <text evidence="14">The sequence shown here is derived from an EMBL/GenBank/DDBJ whole genome shotgun (WGS) entry which is preliminary data.</text>
</comment>
<evidence type="ECO:0000259" key="12">
    <source>
        <dbReference type="Pfam" id="PF08392"/>
    </source>
</evidence>
<proteinExistence type="inferred from homology"/>
<comment type="catalytic activity">
    <reaction evidence="9">
        <text>a very-long-chain acyl-CoA + malonyl-CoA + H(+) = a very-long-chain 3-oxoacyl-CoA + CO2 + CoA</text>
        <dbReference type="Rhea" id="RHEA:32727"/>
        <dbReference type="ChEBI" id="CHEBI:15378"/>
        <dbReference type="ChEBI" id="CHEBI:16526"/>
        <dbReference type="ChEBI" id="CHEBI:57287"/>
        <dbReference type="ChEBI" id="CHEBI:57384"/>
        <dbReference type="ChEBI" id="CHEBI:90725"/>
        <dbReference type="ChEBI" id="CHEBI:90736"/>
        <dbReference type="EC" id="2.3.1.199"/>
    </reaction>
</comment>
<evidence type="ECO:0000256" key="2">
    <source>
        <dbReference type="ARBA" id="ARBA00005194"/>
    </source>
</evidence>
<dbReference type="InterPro" id="IPR013601">
    <property type="entry name" value="FAE1_typ3_polyketide_synth"/>
</dbReference>
<evidence type="ECO:0000256" key="11">
    <source>
        <dbReference type="SAM" id="Phobius"/>
    </source>
</evidence>
<evidence type="ECO:0000313" key="15">
    <source>
        <dbReference type="Proteomes" id="UP000775213"/>
    </source>
</evidence>
<organism evidence="14 15">
    <name type="scientific">Dendrobium chrysotoxum</name>
    <name type="common">Orchid</name>
    <dbReference type="NCBI Taxonomy" id="161865"/>
    <lineage>
        <taxon>Eukaryota</taxon>
        <taxon>Viridiplantae</taxon>
        <taxon>Streptophyta</taxon>
        <taxon>Embryophyta</taxon>
        <taxon>Tracheophyta</taxon>
        <taxon>Spermatophyta</taxon>
        <taxon>Magnoliopsida</taxon>
        <taxon>Liliopsida</taxon>
        <taxon>Asparagales</taxon>
        <taxon>Orchidaceae</taxon>
        <taxon>Epidendroideae</taxon>
        <taxon>Malaxideae</taxon>
        <taxon>Dendrobiinae</taxon>
        <taxon>Dendrobium</taxon>
    </lineage>
</organism>
<dbReference type="Gene3D" id="3.40.47.10">
    <property type="match status" value="1"/>
</dbReference>
<dbReference type="GO" id="GO:0006633">
    <property type="term" value="P:fatty acid biosynthetic process"/>
    <property type="evidence" value="ECO:0007669"/>
    <property type="project" value="InterPro"/>
</dbReference>
<dbReference type="GO" id="GO:0016020">
    <property type="term" value="C:membrane"/>
    <property type="evidence" value="ECO:0007669"/>
    <property type="project" value="UniProtKB-SubCell"/>
</dbReference>
<comment type="similarity">
    <text evidence="3 10">Belongs to the thiolase-like superfamily. Chalcone/stilbene synthases family.</text>
</comment>